<gene>
    <name evidence="1" type="ORF">Vretifemale_18600</name>
    <name evidence="2" type="ORF">Vretimale_17144</name>
</gene>
<dbReference type="AlphaFoldDB" id="A0A8J4LXH1"/>
<proteinExistence type="predicted"/>
<dbReference type="Gene3D" id="2.60.120.650">
    <property type="entry name" value="Cupin"/>
    <property type="match status" value="1"/>
</dbReference>
<name>A0A8J4LXH1_9CHLO</name>
<comment type="caution">
    <text evidence="2">The sequence shown here is derived from an EMBL/GenBank/DDBJ whole genome shotgun (WGS) entry which is preliminary data.</text>
</comment>
<dbReference type="EMBL" id="BNCQ01000054">
    <property type="protein sequence ID" value="GIM14128.1"/>
    <property type="molecule type" value="Genomic_DNA"/>
</dbReference>
<dbReference type="EMBL" id="BNCP01000061">
    <property type="protein sequence ID" value="GIL90892.1"/>
    <property type="molecule type" value="Genomic_DNA"/>
</dbReference>
<evidence type="ECO:0000313" key="4">
    <source>
        <dbReference type="Proteomes" id="UP000747110"/>
    </source>
</evidence>
<dbReference type="Proteomes" id="UP000747110">
    <property type="component" value="Unassembled WGS sequence"/>
</dbReference>
<dbReference type="SUPFAM" id="SSF51197">
    <property type="entry name" value="Clavaminate synthase-like"/>
    <property type="match status" value="1"/>
</dbReference>
<protein>
    <recommendedName>
        <fullName evidence="5">JmjC domain-containing protein</fullName>
    </recommendedName>
</protein>
<evidence type="ECO:0008006" key="5">
    <source>
        <dbReference type="Google" id="ProtNLM"/>
    </source>
</evidence>
<organism evidence="2 3">
    <name type="scientific">Volvox reticuliferus</name>
    <dbReference type="NCBI Taxonomy" id="1737510"/>
    <lineage>
        <taxon>Eukaryota</taxon>
        <taxon>Viridiplantae</taxon>
        <taxon>Chlorophyta</taxon>
        <taxon>core chlorophytes</taxon>
        <taxon>Chlorophyceae</taxon>
        <taxon>CS clade</taxon>
        <taxon>Chlamydomonadales</taxon>
        <taxon>Volvocaceae</taxon>
        <taxon>Volvox</taxon>
    </lineage>
</organism>
<keyword evidence="4" id="KW-1185">Reference proteome</keyword>
<dbReference type="Proteomes" id="UP000722791">
    <property type="component" value="Unassembled WGS sequence"/>
</dbReference>
<evidence type="ECO:0000313" key="1">
    <source>
        <dbReference type="EMBL" id="GIL90892.1"/>
    </source>
</evidence>
<reference evidence="2" key="1">
    <citation type="journal article" date="2021" name="Proc. Natl. Acad. Sci. U.S.A.">
        <title>Three genomes in the algal genus Volvox reveal the fate of a haploid sex-determining region after a transition to homothallism.</title>
        <authorList>
            <person name="Yamamoto K."/>
            <person name="Hamaji T."/>
            <person name="Kawai-Toyooka H."/>
            <person name="Matsuzaki R."/>
            <person name="Takahashi F."/>
            <person name="Nishimura Y."/>
            <person name="Kawachi M."/>
            <person name="Noguchi H."/>
            <person name="Minakuchi Y."/>
            <person name="Umen J.G."/>
            <person name="Toyoda A."/>
            <person name="Nozaki H."/>
        </authorList>
    </citation>
    <scope>NUCLEOTIDE SEQUENCE</scope>
    <source>
        <strain evidence="2">NIES-3785</strain>
        <strain evidence="1">NIES-3786</strain>
    </source>
</reference>
<dbReference type="OrthoDB" id="528378at2759"/>
<evidence type="ECO:0000313" key="3">
    <source>
        <dbReference type="Proteomes" id="UP000722791"/>
    </source>
</evidence>
<sequence length="495" mass="53041">MDSGAMPEGVILFKLSPKAAAIANTILQVVKQSTVVITQLLQKTTEVEDSIMNGVVSSKEIPISEHYQIVQDFCKSGSKDCALYMHNKSLIEVAGAELVHKLYRLVPTMKQDVLVNYPLLYISDNPKSSNDVLVGSKGSWSPLHQDLPLYCTSAILVLEGHKEFVVVQEDVVPALQINLASGCWDKPITHKGHTYPDLGSLVHATGGAVITLRAGDLMLMPPRMFHLARNCAPTVSCNFSICSMANVPLTVAQTLVRIEQCPRDVMHFDSDFARLLDDCTKAILQQVPVRASSITSATSRKRLPRVQSILDSSVRLMEWYMTLQCIPNGWVEGFWGPVRTRILEQLLRALPLHNRSSDSAGAAGAEKCVTAMVTGPTGTAAISGSNATTGVDIPAADTGAANGKPPAAPRGLSRSKMVDRNAGVVQQQLQAKRRTADGREVPLRSTRSDAAALTAAATTAAAGTQASAGDGAMWSRKRARLMRGQGVATAPAVVQ</sequence>
<evidence type="ECO:0000313" key="2">
    <source>
        <dbReference type="EMBL" id="GIM14128.1"/>
    </source>
</evidence>
<accession>A0A8J4LXH1</accession>